<dbReference type="AlphaFoldDB" id="A0A9W4JTY1"/>
<evidence type="ECO:0000313" key="3">
    <source>
        <dbReference type="Proteomes" id="UP001152649"/>
    </source>
</evidence>
<keyword evidence="3" id="KW-1185">Reference proteome</keyword>
<dbReference type="OrthoDB" id="6509636at2759"/>
<dbReference type="SUPFAM" id="SSF53474">
    <property type="entry name" value="alpha/beta-Hydrolases"/>
    <property type="match status" value="1"/>
</dbReference>
<dbReference type="Proteomes" id="UP001152649">
    <property type="component" value="Unassembled WGS sequence"/>
</dbReference>
<accession>A0A9W4JTY1</accession>
<dbReference type="InterPro" id="IPR000073">
    <property type="entry name" value="AB_hydrolase_1"/>
</dbReference>
<dbReference type="Pfam" id="PF12697">
    <property type="entry name" value="Abhydrolase_6"/>
    <property type="match status" value="1"/>
</dbReference>
<dbReference type="EMBL" id="CAJVPG010000439">
    <property type="protein sequence ID" value="CAG8419710.1"/>
    <property type="molecule type" value="Genomic_DNA"/>
</dbReference>
<name>A0A9W4JTY1_9EURO</name>
<proteinExistence type="predicted"/>
<dbReference type="GO" id="GO:0017000">
    <property type="term" value="P:antibiotic biosynthetic process"/>
    <property type="evidence" value="ECO:0007669"/>
    <property type="project" value="UniProtKB-ARBA"/>
</dbReference>
<evidence type="ECO:0000313" key="2">
    <source>
        <dbReference type="EMBL" id="CAG8419710.1"/>
    </source>
</evidence>
<sequence>MRSVPIFDLESSHQLTTDIFVAFKQILIMQASSSDTEPVSRLVALPNGHRLSVVIAGPQRQADVPITIIIPGVACSMTEWAGVRRLLSPNTSVLLYERSGLGASDESEASPTASDIACELDVLLQTLAIAPPYVLVCHSYGGIIAREFVDLRQRAGGDDVVGMVCVDANQEDSIRLWPDSDLSDLGKGLDWYTAIGLDEENVLADAEWQAVRDEQRSEKHQRTTQKEMEHYVESCKELGAKKQLERHPPLLGNHPVSVIRGHPERDLRRVLQIAATVGNGTEEQRRQFGERLDLYPNIHEGIQKEILKLSLQHRFLDVPECGHFIHLMKPEIVVEEVRWVLQLQRG</sequence>
<protein>
    <recommendedName>
        <fullName evidence="1">AB hydrolase-1 domain-containing protein</fullName>
    </recommendedName>
</protein>
<dbReference type="InterPro" id="IPR029058">
    <property type="entry name" value="AB_hydrolase_fold"/>
</dbReference>
<feature type="domain" description="AB hydrolase-1" evidence="1">
    <location>
        <begin position="69"/>
        <end position="335"/>
    </location>
</feature>
<dbReference type="Gene3D" id="3.40.50.1820">
    <property type="entry name" value="alpha/beta hydrolase"/>
    <property type="match status" value="1"/>
</dbReference>
<gene>
    <name evidence="2" type="ORF">PSALAMII_LOCUS9721</name>
</gene>
<organism evidence="2 3">
    <name type="scientific">Penicillium salamii</name>
    <dbReference type="NCBI Taxonomy" id="1612424"/>
    <lineage>
        <taxon>Eukaryota</taxon>
        <taxon>Fungi</taxon>
        <taxon>Dikarya</taxon>
        <taxon>Ascomycota</taxon>
        <taxon>Pezizomycotina</taxon>
        <taxon>Eurotiomycetes</taxon>
        <taxon>Eurotiomycetidae</taxon>
        <taxon>Eurotiales</taxon>
        <taxon>Aspergillaceae</taxon>
        <taxon>Penicillium</taxon>
    </lineage>
</organism>
<dbReference type="GO" id="GO:0072330">
    <property type="term" value="P:monocarboxylic acid biosynthetic process"/>
    <property type="evidence" value="ECO:0007669"/>
    <property type="project" value="UniProtKB-ARBA"/>
</dbReference>
<reference evidence="2" key="1">
    <citation type="submission" date="2021-07" db="EMBL/GenBank/DDBJ databases">
        <authorList>
            <person name="Branca A.L. A."/>
        </authorList>
    </citation>
    <scope>NUCLEOTIDE SEQUENCE</scope>
</reference>
<comment type="caution">
    <text evidence="2">The sequence shown here is derived from an EMBL/GenBank/DDBJ whole genome shotgun (WGS) entry which is preliminary data.</text>
</comment>
<evidence type="ECO:0000259" key="1">
    <source>
        <dbReference type="Pfam" id="PF12697"/>
    </source>
</evidence>